<gene>
    <name evidence="3" type="ORF">SAMN02583745_01802</name>
</gene>
<feature type="signal peptide" evidence="2">
    <location>
        <begin position="1"/>
        <end position="24"/>
    </location>
</feature>
<sequence length="249" mass="27364">MKKYFAKLSIVLFAFALLSGCAQQGNFNSHRVESNELGTKWGESTRSYSKGVNATRVSASTPDDTLVIHYDANRIDNLQSMPYIPFVGDRLEFAIVDEDLRPMNIYTNNGYNYRLMGREGERYQLLIRNRSDFPYEIVATIDGLDVLNGQPGSFSNNGYIVEGRNTLVIEGFRQSNQSVALFRFSKPDAAYANNTPAGDASNVGVIGIAAFALMADPSISQIPAQSGSKPNAFPAQNNQGQFAPAPIKR</sequence>
<feature type="compositionally biased region" description="Polar residues" evidence="1">
    <location>
        <begin position="223"/>
        <end position="241"/>
    </location>
</feature>
<keyword evidence="4" id="KW-1185">Reference proteome</keyword>
<feature type="chain" id="PRO_5017363912" description="Outer membrane lipoprotein" evidence="2">
    <location>
        <begin position="25"/>
        <end position="249"/>
    </location>
</feature>
<keyword evidence="2" id="KW-0732">Signal</keyword>
<evidence type="ECO:0000256" key="2">
    <source>
        <dbReference type="SAM" id="SignalP"/>
    </source>
</evidence>
<evidence type="ECO:0008006" key="5">
    <source>
        <dbReference type="Google" id="ProtNLM"/>
    </source>
</evidence>
<reference evidence="4" key="1">
    <citation type="submission" date="2016-10" db="EMBL/GenBank/DDBJ databases">
        <authorList>
            <person name="Varghese N."/>
            <person name="Submissions S."/>
        </authorList>
    </citation>
    <scope>NUCLEOTIDE SEQUENCE [LARGE SCALE GENOMIC DNA]</scope>
    <source>
        <strain evidence="4">DSM 18579</strain>
    </source>
</reference>
<accession>A0A1I0D0W3</accession>
<dbReference type="Proteomes" id="UP000242642">
    <property type="component" value="Unassembled WGS sequence"/>
</dbReference>
<dbReference type="OrthoDB" id="5393649at2"/>
<evidence type="ECO:0000256" key="1">
    <source>
        <dbReference type="SAM" id="MobiDB-lite"/>
    </source>
</evidence>
<feature type="region of interest" description="Disordered" evidence="1">
    <location>
        <begin position="223"/>
        <end position="249"/>
    </location>
</feature>
<proteinExistence type="predicted"/>
<evidence type="ECO:0000313" key="4">
    <source>
        <dbReference type="Proteomes" id="UP000242642"/>
    </source>
</evidence>
<name>A0A1I0D0W3_9GAMM</name>
<dbReference type="EMBL" id="FOHV01000013">
    <property type="protein sequence ID" value="SET25540.1"/>
    <property type="molecule type" value="Genomic_DNA"/>
</dbReference>
<protein>
    <recommendedName>
        <fullName evidence="5">Outer membrane lipoprotein</fullName>
    </recommendedName>
</protein>
<organism evidence="3 4">
    <name type="scientific">Thorsellia anophelis DSM 18579</name>
    <dbReference type="NCBI Taxonomy" id="1123402"/>
    <lineage>
        <taxon>Bacteria</taxon>
        <taxon>Pseudomonadati</taxon>
        <taxon>Pseudomonadota</taxon>
        <taxon>Gammaproteobacteria</taxon>
        <taxon>Enterobacterales</taxon>
        <taxon>Thorselliaceae</taxon>
        <taxon>Thorsellia</taxon>
    </lineage>
</organism>
<dbReference type="RefSeq" id="WP_093319937.1">
    <property type="nucleotide sequence ID" value="NZ_FOHV01000013.1"/>
</dbReference>
<dbReference type="PROSITE" id="PS51257">
    <property type="entry name" value="PROKAR_LIPOPROTEIN"/>
    <property type="match status" value="1"/>
</dbReference>
<dbReference type="AlphaFoldDB" id="A0A1I0D0W3"/>
<evidence type="ECO:0000313" key="3">
    <source>
        <dbReference type="EMBL" id="SET25540.1"/>
    </source>
</evidence>